<dbReference type="InterPro" id="IPR044019">
    <property type="entry name" value="Cyanophycin_syn_N"/>
</dbReference>
<accession>A0ABU7R8R8</accession>
<dbReference type="Pfam" id="PF18921">
    <property type="entry name" value="Cyanophycin_syn"/>
    <property type="match status" value="1"/>
</dbReference>
<reference evidence="3 4" key="1">
    <citation type="submission" date="2024-01" db="EMBL/GenBank/DDBJ databases">
        <title>Description of Olsenella sp. nov., isolated from pig feces.</title>
        <authorList>
            <person name="Chang Y.-H."/>
        </authorList>
    </citation>
    <scope>NUCLEOTIDE SEQUENCE [LARGE SCALE GENOMIC DNA]</scope>
    <source>
        <strain evidence="3 4">YH-ols2223</strain>
    </source>
</reference>
<evidence type="ECO:0000313" key="3">
    <source>
        <dbReference type="EMBL" id="MEE6147006.1"/>
    </source>
</evidence>
<comment type="caution">
    <text evidence="3">The sequence shown here is derived from an EMBL/GenBank/DDBJ whole genome shotgun (WGS) entry which is preliminary data.</text>
</comment>
<dbReference type="RefSeq" id="WP_330957771.1">
    <property type="nucleotide sequence ID" value="NZ_JAZGJQ010000002.1"/>
</dbReference>
<sequence>MAQLIVIRKVVVGAQYLTATVQVAPDGPLYTSEDLEATTRIYNLMPSIVDQACMGDGGTVFRDVMGDTEVAHLLEHVTIELLARTNLAGDVSVGRTWLVDEPRRLYDVQLACPDDALVAGALSSAVWLVNWAFAGGGAPVPDVDATVAGLVSLVSGLVAPGEQEPDGLDAPVGGADGAADAGAPEASDGSGAEDGYAGDGYAYGEPDYDEPADEDLPDRGPSMSYKVL</sequence>
<feature type="compositionally biased region" description="Acidic residues" evidence="1">
    <location>
        <begin position="206"/>
        <end position="216"/>
    </location>
</feature>
<feature type="domain" description="Cyanophycin synthase-like N-terminal" evidence="2">
    <location>
        <begin position="38"/>
        <end position="130"/>
    </location>
</feature>
<organism evidence="3 4">
    <name type="scientific">Olsenella absiana</name>
    <dbReference type="NCBI Taxonomy" id="3115222"/>
    <lineage>
        <taxon>Bacteria</taxon>
        <taxon>Bacillati</taxon>
        <taxon>Actinomycetota</taxon>
        <taxon>Coriobacteriia</taxon>
        <taxon>Coriobacteriales</taxon>
        <taxon>Atopobiaceae</taxon>
        <taxon>Olsenella</taxon>
    </lineage>
</organism>
<proteinExistence type="predicted"/>
<protein>
    <recommendedName>
        <fullName evidence="2">Cyanophycin synthase-like N-terminal domain-containing protein</fullName>
    </recommendedName>
</protein>
<keyword evidence="4" id="KW-1185">Reference proteome</keyword>
<gene>
    <name evidence="3" type="ORF">VXJ25_03190</name>
</gene>
<evidence type="ECO:0000256" key="1">
    <source>
        <dbReference type="SAM" id="MobiDB-lite"/>
    </source>
</evidence>
<feature type="region of interest" description="Disordered" evidence="1">
    <location>
        <begin position="161"/>
        <end position="228"/>
    </location>
</feature>
<dbReference type="EMBL" id="JAZGJQ010000002">
    <property type="protein sequence ID" value="MEE6147006.1"/>
    <property type="molecule type" value="Genomic_DNA"/>
</dbReference>
<name>A0ABU7R8R8_9ACTN</name>
<evidence type="ECO:0000259" key="2">
    <source>
        <dbReference type="Pfam" id="PF18921"/>
    </source>
</evidence>
<evidence type="ECO:0000313" key="4">
    <source>
        <dbReference type="Proteomes" id="UP001332931"/>
    </source>
</evidence>
<feature type="compositionally biased region" description="Low complexity" evidence="1">
    <location>
        <begin position="168"/>
        <end position="205"/>
    </location>
</feature>
<dbReference type="Proteomes" id="UP001332931">
    <property type="component" value="Unassembled WGS sequence"/>
</dbReference>